<dbReference type="FunFam" id="2.30.30.30:FF:000002">
    <property type="entry name" value="Transcription termination/antitermination factor NusG"/>
    <property type="match status" value="1"/>
</dbReference>
<reference evidence="10 11" key="1">
    <citation type="submission" date="2019-02" db="EMBL/GenBank/DDBJ databases">
        <title>Complete Genome Sequence and Methylome Analysis of free living Spirochaetas.</title>
        <authorList>
            <person name="Fomenkov A."/>
            <person name="Dubinina G."/>
            <person name="Leshcheva N."/>
            <person name="Mikheeva N."/>
            <person name="Grabovich M."/>
            <person name="Vincze T."/>
            <person name="Roberts R.J."/>
        </authorList>
    </citation>
    <scope>NUCLEOTIDE SEQUENCE [LARGE SCALE GENOMIC DNA]</scope>
    <source>
        <strain evidence="10 11">K2</strain>
    </source>
</reference>
<dbReference type="InterPro" id="IPR005824">
    <property type="entry name" value="KOW"/>
</dbReference>
<dbReference type="PANTHER" id="PTHR30265">
    <property type="entry name" value="RHO-INTERACTING TRANSCRIPTION TERMINATION FACTOR NUSG"/>
    <property type="match status" value="1"/>
</dbReference>
<dbReference type="GO" id="GO:0006354">
    <property type="term" value="P:DNA-templated transcription elongation"/>
    <property type="evidence" value="ECO:0007669"/>
    <property type="project" value="UniProtKB-UniRule"/>
</dbReference>
<evidence type="ECO:0000313" key="11">
    <source>
        <dbReference type="Proteomes" id="UP000324209"/>
    </source>
</evidence>
<name>A0A5C1QKB5_9SPIO</name>
<dbReference type="SUPFAM" id="SSF82679">
    <property type="entry name" value="N-utilization substance G protein NusG, N-terminal domain"/>
    <property type="match status" value="1"/>
</dbReference>
<dbReference type="InterPro" id="IPR043425">
    <property type="entry name" value="NusG-like"/>
</dbReference>
<dbReference type="PANTHER" id="PTHR30265:SF2">
    <property type="entry name" value="TRANSCRIPTION TERMINATION_ANTITERMINATION PROTEIN NUSG"/>
    <property type="match status" value="1"/>
</dbReference>
<sequence length="184" mass="20658">MAKGWYVLHTYSGYENKVEKYIRLYMEDGSLSGAVLDVKVPAEDVVEVRNGKKRTVSKKFLPGYVLLEMDLPDRGWKNVCTQIKKIQSVVGFVGYASGSKPQPISQDEAKSILQKTGAIKAERRYQSKQDFAVGEEVRVIEGPFESFSGNIEEVNQEKGKLRVMVGIFGRSTPVEVDFSQVEKI</sequence>
<comment type="similarity">
    <text evidence="5 7">Belongs to the NusG family.</text>
</comment>
<dbReference type="SUPFAM" id="SSF50104">
    <property type="entry name" value="Translation proteins SH3-like domain"/>
    <property type="match status" value="1"/>
</dbReference>
<evidence type="ECO:0000259" key="9">
    <source>
        <dbReference type="SMART" id="SM00739"/>
    </source>
</evidence>
<evidence type="ECO:0000256" key="1">
    <source>
        <dbReference type="ARBA" id="ARBA00022472"/>
    </source>
</evidence>
<dbReference type="InterPro" id="IPR047050">
    <property type="entry name" value="NGN"/>
</dbReference>
<dbReference type="GO" id="GO:0032784">
    <property type="term" value="P:regulation of DNA-templated transcription elongation"/>
    <property type="evidence" value="ECO:0007669"/>
    <property type="project" value="InterPro"/>
</dbReference>
<dbReference type="InterPro" id="IPR036735">
    <property type="entry name" value="NGN_dom_sf"/>
</dbReference>
<dbReference type="SMART" id="SM00739">
    <property type="entry name" value="KOW"/>
    <property type="match status" value="1"/>
</dbReference>
<dbReference type="SMART" id="SM00738">
    <property type="entry name" value="NGN"/>
    <property type="match status" value="1"/>
</dbReference>
<dbReference type="RefSeq" id="WP_149486656.1">
    <property type="nucleotide sequence ID" value="NZ_CP036150.1"/>
</dbReference>
<dbReference type="GO" id="GO:0031564">
    <property type="term" value="P:transcription antitermination"/>
    <property type="evidence" value="ECO:0007669"/>
    <property type="project" value="UniProtKB-UniRule"/>
</dbReference>
<evidence type="ECO:0000256" key="6">
    <source>
        <dbReference type="NCBIfam" id="TIGR00922"/>
    </source>
</evidence>
<dbReference type="PROSITE" id="PS01014">
    <property type="entry name" value="NUSG"/>
    <property type="match status" value="1"/>
</dbReference>
<dbReference type="InterPro" id="IPR008991">
    <property type="entry name" value="Translation_prot_SH3-like_sf"/>
</dbReference>
<dbReference type="InterPro" id="IPR001062">
    <property type="entry name" value="Transcrpt_antiterm_NusG"/>
</dbReference>
<dbReference type="Pfam" id="PF02357">
    <property type="entry name" value="NusG"/>
    <property type="match status" value="1"/>
</dbReference>
<evidence type="ECO:0000256" key="2">
    <source>
        <dbReference type="ARBA" id="ARBA00022814"/>
    </source>
</evidence>
<evidence type="ECO:0000313" key="10">
    <source>
        <dbReference type="EMBL" id="QEN08575.1"/>
    </source>
</evidence>
<dbReference type="Pfam" id="PF00467">
    <property type="entry name" value="KOW"/>
    <property type="match status" value="1"/>
</dbReference>
<dbReference type="CDD" id="cd09891">
    <property type="entry name" value="NGN_Bact_1"/>
    <property type="match status" value="1"/>
</dbReference>
<dbReference type="NCBIfam" id="TIGR00922">
    <property type="entry name" value="nusG"/>
    <property type="match status" value="1"/>
</dbReference>
<dbReference type="Gene3D" id="3.30.70.940">
    <property type="entry name" value="NusG, N-terminal domain"/>
    <property type="match status" value="1"/>
</dbReference>
<organism evidence="10 11">
    <name type="scientific">Oceanispirochaeta crateris</name>
    <dbReference type="NCBI Taxonomy" id="2518645"/>
    <lineage>
        <taxon>Bacteria</taxon>
        <taxon>Pseudomonadati</taxon>
        <taxon>Spirochaetota</taxon>
        <taxon>Spirochaetia</taxon>
        <taxon>Spirochaetales</taxon>
        <taxon>Spirochaetaceae</taxon>
        <taxon>Oceanispirochaeta</taxon>
    </lineage>
</organism>
<keyword evidence="2 5" id="KW-0889">Transcription antitermination</keyword>
<dbReference type="OrthoDB" id="9809075at2"/>
<feature type="domain" description="KOW" evidence="9">
    <location>
        <begin position="130"/>
        <end position="157"/>
    </location>
</feature>
<comment type="function">
    <text evidence="5 7">Participates in transcription elongation, termination and antitermination.</text>
</comment>
<proteinExistence type="inferred from homology"/>
<keyword evidence="3 5" id="KW-0805">Transcription regulation</keyword>
<keyword evidence="1 5" id="KW-0806">Transcription termination</keyword>
<evidence type="ECO:0000256" key="3">
    <source>
        <dbReference type="ARBA" id="ARBA00023015"/>
    </source>
</evidence>
<dbReference type="InterPro" id="IPR006645">
    <property type="entry name" value="NGN-like_dom"/>
</dbReference>
<evidence type="ECO:0000256" key="7">
    <source>
        <dbReference type="RuleBase" id="RU000538"/>
    </source>
</evidence>
<accession>A0A5C1QKB5</accession>
<dbReference type="GO" id="GO:0005829">
    <property type="term" value="C:cytosol"/>
    <property type="evidence" value="ECO:0007669"/>
    <property type="project" value="TreeGrafter"/>
</dbReference>
<dbReference type="AlphaFoldDB" id="A0A5C1QKB5"/>
<dbReference type="CDD" id="cd06091">
    <property type="entry name" value="KOW_NusG"/>
    <property type="match status" value="1"/>
</dbReference>
<dbReference type="EMBL" id="CP036150">
    <property type="protein sequence ID" value="QEN08575.1"/>
    <property type="molecule type" value="Genomic_DNA"/>
</dbReference>
<dbReference type="GO" id="GO:0006353">
    <property type="term" value="P:DNA-templated transcription termination"/>
    <property type="evidence" value="ECO:0007669"/>
    <property type="project" value="UniProtKB-UniRule"/>
</dbReference>
<dbReference type="KEGG" id="ock:EXM22_11465"/>
<evidence type="ECO:0000256" key="4">
    <source>
        <dbReference type="ARBA" id="ARBA00023163"/>
    </source>
</evidence>
<dbReference type="HAMAP" id="MF_00948">
    <property type="entry name" value="NusG"/>
    <property type="match status" value="1"/>
</dbReference>
<dbReference type="PRINTS" id="PR00338">
    <property type="entry name" value="NUSGTNSCPFCT"/>
</dbReference>
<evidence type="ECO:0000259" key="8">
    <source>
        <dbReference type="SMART" id="SM00738"/>
    </source>
</evidence>
<dbReference type="Proteomes" id="UP000324209">
    <property type="component" value="Chromosome"/>
</dbReference>
<evidence type="ECO:0000256" key="5">
    <source>
        <dbReference type="HAMAP-Rule" id="MF_00948"/>
    </source>
</evidence>
<protein>
    <recommendedName>
        <fullName evidence="5 6">Transcription termination/antitermination protein NusG</fullName>
    </recommendedName>
</protein>
<keyword evidence="4 5" id="KW-0804">Transcription</keyword>
<keyword evidence="11" id="KW-1185">Reference proteome</keyword>
<dbReference type="InterPro" id="IPR015869">
    <property type="entry name" value="Transcrpt_antiterm_NusG_bac_CS"/>
</dbReference>
<dbReference type="Gene3D" id="2.30.30.30">
    <property type="match status" value="1"/>
</dbReference>
<dbReference type="InterPro" id="IPR014722">
    <property type="entry name" value="Rib_uL2_dom2"/>
</dbReference>
<feature type="domain" description="NusG-like N-terminal" evidence="8">
    <location>
        <begin position="2"/>
        <end position="116"/>
    </location>
</feature>
<gene>
    <name evidence="5 10" type="primary">nusG</name>
    <name evidence="10" type="ORF">EXM22_11465</name>
</gene>